<dbReference type="InterPro" id="IPR005311">
    <property type="entry name" value="PBP_dimer"/>
</dbReference>
<keyword evidence="5" id="KW-0732">Signal</keyword>
<dbReference type="SUPFAM" id="SSF56601">
    <property type="entry name" value="beta-lactamase/transpeptidase-like"/>
    <property type="match status" value="1"/>
</dbReference>
<evidence type="ECO:0000259" key="11">
    <source>
        <dbReference type="Pfam" id="PF03717"/>
    </source>
</evidence>
<evidence type="ECO:0000256" key="7">
    <source>
        <dbReference type="ARBA" id="ARBA00023136"/>
    </source>
</evidence>
<evidence type="ECO:0000313" key="12">
    <source>
        <dbReference type="EMBL" id="RXW31865.1"/>
    </source>
</evidence>
<evidence type="ECO:0000256" key="5">
    <source>
        <dbReference type="ARBA" id="ARBA00022729"/>
    </source>
</evidence>
<dbReference type="GO" id="GO:0005886">
    <property type="term" value="C:plasma membrane"/>
    <property type="evidence" value="ECO:0007669"/>
    <property type="project" value="TreeGrafter"/>
</dbReference>
<dbReference type="InterPro" id="IPR002137">
    <property type="entry name" value="Beta-lactam_class-D_AS"/>
</dbReference>
<dbReference type="AlphaFoldDB" id="A0A4Q2EIU5"/>
<protein>
    <recommendedName>
        <fullName evidence="4 9">Beta-lactamase</fullName>
        <ecNumber evidence="4 9">3.5.2.6</ecNumber>
    </recommendedName>
</protein>
<comment type="catalytic activity">
    <reaction evidence="9">
        <text>a beta-lactam + H2O = a substituted beta-amino acid</text>
        <dbReference type="Rhea" id="RHEA:20401"/>
        <dbReference type="ChEBI" id="CHEBI:15377"/>
        <dbReference type="ChEBI" id="CHEBI:35627"/>
        <dbReference type="ChEBI" id="CHEBI:140347"/>
        <dbReference type="EC" id="3.5.2.6"/>
    </reaction>
</comment>
<comment type="similarity">
    <text evidence="3 9">Belongs to the class-D beta-lactamase family.</text>
</comment>
<evidence type="ECO:0000256" key="2">
    <source>
        <dbReference type="ARBA" id="ARBA00007171"/>
    </source>
</evidence>
<evidence type="ECO:0000256" key="1">
    <source>
        <dbReference type="ARBA" id="ARBA00004370"/>
    </source>
</evidence>
<dbReference type="EMBL" id="PPCV01000006">
    <property type="protein sequence ID" value="RXW31865.1"/>
    <property type="molecule type" value="Genomic_DNA"/>
</dbReference>
<evidence type="ECO:0000313" key="13">
    <source>
        <dbReference type="Proteomes" id="UP000290624"/>
    </source>
</evidence>
<reference evidence="12 13" key="1">
    <citation type="submission" date="2018-01" db="EMBL/GenBank/DDBJ databases">
        <title>Lactibacter flavus gen. nov., sp. nov., a novel bacterium of the family Propionibacteriaceae isolated from raw milk and dairy products.</title>
        <authorList>
            <person name="Wenning M."/>
            <person name="Breitenwieser F."/>
            <person name="Huptas C."/>
            <person name="von Neubeck M."/>
            <person name="Busse H.-J."/>
            <person name="Scherer S."/>
        </authorList>
    </citation>
    <scope>NUCLEOTIDE SEQUENCE [LARGE SCALE GENOMIC DNA]</scope>
    <source>
        <strain evidence="12 13">VG341</strain>
    </source>
</reference>
<keyword evidence="8 9" id="KW-0046">Antibiotic resistance</keyword>
<evidence type="ECO:0000256" key="4">
    <source>
        <dbReference type="ARBA" id="ARBA00012865"/>
    </source>
</evidence>
<gene>
    <name evidence="12" type="ORF">C1706_09970</name>
</gene>
<dbReference type="InterPro" id="IPR001460">
    <property type="entry name" value="PCN-bd_Tpept"/>
</dbReference>
<dbReference type="RefSeq" id="WP_129459081.1">
    <property type="nucleotide sequence ID" value="NZ_PPCV01000006.1"/>
</dbReference>
<evidence type="ECO:0000256" key="8">
    <source>
        <dbReference type="ARBA" id="ARBA00023251"/>
    </source>
</evidence>
<keyword evidence="7" id="KW-0472">Membrane</keyword>
<keyword evidence="13" id="KW-1185">Reference proteome</keyword>
<evidence type="ECO:0000256" key="3">
    <source>
        <dbReference type="ARBA" id="ARBA00007898"/>
    </source>
</evidence>
<feature type="domain" description="Penicillin-binding protein dimerisation" evidence="11">
    <location>
        <begin position="147"/>
        <end position="313"/>
    </location>
</feature>
<keyword evidence="6 9" id="KW-0378">Hydrolase</keyword>
<dbReference type="PROSITE" id="PS00337">
    <property type="entry name" value="BETA_LACTAMASE_D"/>
    <property type="match status" value="1"/>
</dbReference>
<comment type="caution">
    <text evidence="12">The sequence shown here is derived from an EMBL/GenBank/DDBJ whole genome shotgun (WGS) entry which is preliminary data.</text>
</comment>
<comment type="subcellular location">
    <subcellularLocation>
        <location evidence="1">Membrane</location>
    </subcellularLocation>
</comment>
<proteinExistence type="inferred from homology"/>
<dbReference type="Pfam" id="PF00905">
    <property type="entry name" value="Transpeptidase"/>
    <property type="match status" value="1"/>
</dbReference>
<dbReference type="PANTHER" id="PTHR30627">
    <property type="entry name" value="PEPTIDOGLYCAN D,D-TRANSPEPTIDASE"/>
    <property type="match status" value="1"/>
</dbReference>
<sequence>MKRGLALALAAVLLAVTGGLVWWFAYLPGERAHEQADAIAAGLASGTLEDSWFVTPGAQAELTRIYAGMGSLRPSVSVGPLTSQSDGSLGADLTWRWEIHVGKDPWEYTTALRLHRTKGPDWAAEFTPTLVAPTLGATDRLRATRLSAVRGAILGQQGEILAGNTSAYRVGIDKTLTTPESAVASARPLADLMGIDAERLTARVQGAGPKAFIEARILRRGDPAEAALARRATDFAGVRAIATTFPLGRTSSFARPLLGVVGDATAEQVDASGGTIRSGDLAGRGGLQEARNHVLAGLTGFVIERVDADNRATELFRVEPLDGADVQTTIDAHLQGAAESILAGVGPASALVAIRPSDGAILTAAVGPGSQGFSTSTLGQYAPGSTFKVVSSLALLRAGLGPDTPVQCTDGVTVDGYRFDNWQGYPRSALGEVPLHTAFAYSCNSAFINARDTIPQAALVSAADSLGLMAKANLVIPGFLGTVPAEANGTAHAASMIGQGQVLASPLGMATVAASVAAGHTVTPILVPEPSQQAATPAVPLTQEEAGALRSLMRSVVTEGGHTALSTITGEAVGAKTGTASYGSPVRYHGWMIATQGDLAVAAFTEDGSSGTTNAEPLVVSFLEAANR</sequence>
<dbReference type="EC" id="3.5.2.6" evidence="4 9"/>
<dbReference type="PANTHER" id="PTHR30627:SF24">
    <property type="entry name" value="PENICILLIN-BINDING PROTEIN 4B"/>
    <property type="match status" value="1"/>
</dbReference>
<dbReference type="GO" id="GO:0008658">
    <property type="term" value="F:penicillin binding"/>
    <property type="evidence" value="ECO:0007669"/>
    <property type="project" value="InterPro"/>
</dbReference>
<dbReference type="InterPro" id="IPR036138">
    <property type="entry name" value="PBP_dimer_sf"/>
</dbReference>
<evidence type="ECO:0000259" key="10">
    <source>
        <dbReference type="Pfam" id="PF00905"/>
    </source>
</evidence>
<dbReference type="GO" id="GO:0071972">
    <property type="term" value="F:peptidoglycan L,D-transpeptidase activity"/>
    <property type="evidence" value="ECO:0007669"/>
    <property type="project" value="TreeGrafter"/>
</dbReference>
<name>A0A4Q2EIU5_9ACTN</name>
<dbReference type="InterPro" id="IPR012338">
    <property type="entry name" value="Beta-lactam/transpept-like"/>
</dbReference>
<dbReference type="GO" id="GO:0071555">
    <property type="term" value="P:cell wall organization"/>
    <property type="evidence" value="ECO:0007669"/>
    <property type="project" value="TreeGrafter"/>
</dbReference>
<comment type="similarity">
    <text evidence="2">Belongs to the transpeptidase family.</text>
</comment>
<evidence type="ECO:0000256" key="6">
    <source>
        <dbReference type="ARBA" id="ARBA00022801"/>
    </source>
</evidence>
<accession>A0A4Q2EIU5</accession>
<dbReference type="SUPFAM" id="SSF56519">
    <property type="entry name" value="Penicillin binding protein dimerisation domain"/>
    <property type="match status" value="1"/>
</dbReference>
<dbReference type="OrthoDB" id="5241017at2"/>
<feature type="domain" description="Penicillin-binding protein transpeptidase" evidence="10">
    <location>
        <begin position="351"/>
        <end position="609"/>
    </location>
</feature>
<dbReference type="GO" id="GO:0008800">
    <property type="term" value="F:beta-lactamase activity"/>
    <property type="evidence" value="ECO:0007669"/>
    <property type="project" value="UniProtKB-UniRule"/>
</dbReference>
<dbReference type="InterPro" id="IPR050515">
    <property type="entry name" value="Beta-lactam/transpept"/>
</dbReference>
<dbReference type="Gene3D" id="3.40.710.10">
    <property type="entry name" value="DD-peptidase/beta-lactamase superfamily"/>
    <property type="match status" value="1"/>
</dbReference>
<dbReference type="Pfam" id="PF03717">
    <property type="entry name" value="PBP_dimer"/>
    <property type="match status" value="1"/>
</dbReference>
<dbReference type="GO" id="GO:0017001">
    <property type="term" value="P:antibiotic catabolic process"/>
    <property type="evidence" value="ECO:0007669"/>
    <property type="project" value="InterPro"/>
</dbReference>
<dbReference type="GO" id="GO:0046677">
    <property type="term" value="P:response to antibiotic"/>
    <property type="evidence" value="ECO:0007669"/>
    <property type="project" value="UniProtKB-UniRule"/>
</dbReference>
<organism evidence="12 13">
    <name type="scientific">Propioniciclava flava</name>
    <dbReference type="NCBI Taxonomy" id="2072026"/>
    <lineage>
        <taxon>Bacteria</taxon>
        <taxon>Bacillati</taxon>
        <taxon>Actinomycetota</taxon>
        <taxon>Actinomycetes</taxon>
        <taxon>Propionibacteriales</taxon>
        <taxon>Propionibacteriaceae</taxon>
        <taxon>Propioniciclava</taxon>
    </lineage>
</organism>
<dbReference type="Gene3D" id="3.90.1310.10">
    <property type="entry name" value="Penicillin-binding protein 2a (Domain 2)"/>
    <property type="match status" value="1"/>
</dbReference>
<dbReference type="Proteomes" id="UP000290624">
    <property type="component" value="Unassembled WGS sequence"/>
</dbReference>
<evidence type="ECO:0000256" key="9">
    <source>
        <dbReference type="RuleBase" id="RU361140"/>
    </source>
</evidence>